<dbReference type="AlphaFoldDB" id="A0A2N3WCE5"/>
<feature type="coiled-coil region" evidence="4">
    <location>
        <begin position="873"/>
        <end position="900"/>
    </location>
</feature>
<evidence type="ECO:0000313" key="7">
    <source>
        <dbReference type="Proteomes" id="UP000233750"/>
    </source>
</evidence>
<dbReference type="PANTHER" id="PTHR47691:SF3">
    <property type="entry name" value="HTH-TYPE TRANSCRIPTIONAL REGULATOR RV0890C-RELATED"/>
    <property type="match status" value="1"/>
</dbReference>
<dbReference type="RefSeq" id="WP_158242462.1">
    <property type="nucleotide sequence ID" value="NZ_PJMY01000003.1"/>
</dbReference>
<dbReference type="GO" id="GO:0006355">
    <property type="term" value="P:regulation of DNA-templated transcription"/>
    <property type="evidence" value="ECO:0007669"/>
    <property type="project" value="InterPro"/>
</dbReference>
<dbReference type="InterPro" id="IPR005158">
    <property type="entry name" value="BTAD"/>
</dbReference>
<evidence type="ECO:0000256" key="2">
    <source>
        <dbReference type="ARBA" id="ARBA00023125"/>
    </source>
</evidence>
<comment type="similarity">
    <text evidence="1">Belongs to the AfsR/DnrI/RedD regulatory family.</text>
</comment>
<dbReference type="InterPro" id="IPR036388">
    <property type="entry name" value="WH-like_DNA-bd_sf"/>
</dbReference>
<dbReference type="SUPFAM" id="SSF46894">
    <property type="entry name" value="C-terminal effector domain of the bipartite response regulators"/>
    <property type="match status" value="1"/>
</dbReference>
<dbReference type="InterPro" id="IPR016032">
    <property type="entry name" value="Sig_transdc_resp-reg_C-effctor"/>
</dbReference>
<dbReference type="PANTHER" id="PTHR47691">
    <property type="entry name" value="REGULATOR-RELATED"/>
    <property type="match status" value="1"/>
</dbReference>
<gene>
    <name evidence="6" type="ORF">ATK30_2263</name>
</gene>
<dbReference type="Pfam" id="PF03704">
    <property type="entry name" value="BTAD"/>
    <property type="match status" value="1"/>
</dbReference>
<dbReference type="SUPFAM" id="SSF52540">
    <property type="entry name" value="P-loop containing nucleoside triphosphate hydrolases"/>
    <property type="match status" value="1"/>
</dbReference>
<dbReference type="SMART" id="SM00862">
    <property type="entry name" value="Trans_reg_C"/>
    <property type="match status" value="1"/>
</dbReference>
<name>A0A2N3WCE5_9PSEU</name>
<dbReference type="PROSITE" id="PS51755">
    <property type="entry name" value="OMPR_PHOB"/>
    <property type="match status" value="1"/>
</dbReference>
<comment type="caution">
    <text evidence="6">The sequence shown here is derived from an EMBL/GenBank/DDBJ whole genome shotgun (WGS) entry which is preliminary data.</text>
</comment>
<organism evidence="6 7">
    <name type="scientific">Amycolatopsis echigonensis</name>
    <dbReference type="NCBI Taxonomy" id="2576905"/>
    <lineage>
        <taxon>Bacteria</taxon>
        <taxon>Bacillati</taxon>
        <taxon>Actinomycetota</taxon>
        <taxon>Actinomycetes</taxon>
        <taxon>Pseudonocardiales</taxon>
        <taxon>Pseudonocardiaceae</taxon>
        <taxon>Amycolatopsis</taxon>
    </lineage>
</organism>
<keyword evidence="7" id="KW-1185">Reference proteome</keyword>
<feature type="domain" description="OmpR/PhoB-type" evidence="5">
    <location>
        <begin position="1"/>
        <end position="97"/>
    </location>
</feature>
<keyword evidence="4" id="KW-0175">Coiled coil</keyword>
<evidence type="ECO:0000256" key="3">
    <source>
        <dbReference type="PROSITE-ProRule" id="PRU01091"/>
    </source>
</evidence>
<evidence type="ECO:0000256" key="4">
    <source>
        <dbReference type="SAM" id="Coils"/>
    </source>
</evidence>
<dbReference type="InterPro" id="IPR001867">
    <property type="entry name" value="OmpR/PhoB-type_DNA-bd"/>
</dbReference>
<dbReference type="Proteomes" id="UP000233750">
    <property type="component" value="Unassembled WGS sequence"/>
</dbReference>
<dbReference type="GO" id="GO:0016887">
    <property type="term" value="F:ATP hydrolysis activity"/>
    <property type="evidence" value="ECO:0007669"/>
    <property type="project" value="InterPro"/>
</dbReference>
<evidence type="ECO:0000259" key="5">
    <source>
        <dbReference type="PROSITE" id="PS51755"/>
    </source>
</evidence>
<dbReference type="SUPFAM" id="SSF48452">
    <property type="entry name" value="TPR-like"/>
    <property type="match status" value="2"/>
</dbReference>
<dbReference type="CDD" id="cd15831">
    <property type="entry name" value="BTAD"/>
    <property type="match status" value="1"/>
</dbReference>
<dbReference type="InterPro" id="IPR049945">
    <property type="entry name" value="AAA_22"/>
</dbReference>
<dbReference type="SMART" id="SM01043">
    <property type="entry name" value="BTAD"/>
    <property type="match status" value="1"/>
</dbReference>
<dbReference type="Pfam" id="PF00486">
    <property type="entry name" value="Trans_reg_C"/>
    <property type="match status" value="1"/>
</dbReference>
<dbReference type="GO" id="GO:0003677">
    <property type="term" value="F:DNA binding"/>
    <property type="evidence" value="ECO:0007669"/>
    <property type="project" value="UniProtKB-UniRule"/>
</dbReference>
<dbReference type="Gene3D" id="1.25.40.10">
    <property type="entry name" value="Tetratricopeptide repeat domain"/>
    <property type="match status" value="2"/>
</dbReference>
<dbReference type="GO" id="GO:0000160">
    <property type="term" value="P:phosphorelay signal transduction system"/>
    <property type="evidence" value="ECO:0007669"/>
    <property type="project" value="InterPro"/>
</dbReference>
<dbReference type="OrthoDB" id="9812579at2"/>
<proteinExistence type="inferred from homology"/>
<dbReference type="Pfam" id="PF25872">
    <property type="entry name" value="HTH_77"/>
    <property type="match status" value="1"/>
</dbReference>
<keyword evidence="2 3" id="KW-0238">DNA-binding</keyword>
<dbReference type="Pfam" id="PF13401">
    <property type="entry name" value="AAA_22"/>
    <property type="match status" value="1"/>
</dbReference>
<evidence type="ECO:0000256" key="1">
    <source>
        <dbReference type="ARBA" id="ARBA00005820"/>
    </source>
</evidence>
<feature type="DNA-binding region" description="OmpR/PhoB-type" evidence="3">
    <location>
        <begin position="1"/>
        <end position="97"/>
    </location>
</feature>
<dbReference type="Gene3D" id="1.10.10.10">
    <property type="entry name" value="Winged helix-like DNA-binding domain superfamily/Winged helix DNA-binding domain"/>
    <property type="match status" value="1"/>
</dbReference>
<sequence length="1029" mass="111117">MRIGLLGPLEVRNDDGAAVEITGARLRTLLSALALEPGRVVPSGRLVDAVWGTRPPATANALQALVSRLRRVGTRLDSTPSGYRLPEATVDAARFEELVTAARTAPDEKRVVLLREALNLWRGPALGDVSDAQFFQGHIARLNELRLSATEELAEAALRLGHGAELVEELSKLLAEHPLRERLAASLMLSLQAAGRPAEALQVFARTRMALADELGADPAPELSAAHTKILRETVADENEARTNLRAGLTSFVGRNAEVTRVAKLVGEYRLTTLTGPGGAGKTRLATETGRHLLAERGGVWFAELAPVTNGTDVPQAVLDALGLREQMYTGSLASGTPRERAARALRDRDAVLVLDNCEHVIEAAAQLAEYLLGECPRLRILATSREPLALTGEALWPVEPLTLPAEGATPAEAMSCASVRLLADRAAAVRPGFTVDESTVDDVVRICRALDGMPLAVELAAARLRSMTVSQLAARLDDRFRLLTAGSRTALPRHRTLRAVVDWSWDLLEPDERQLLRRLSVFSGGATAGAAEAVCGGTSELISALVDKSLLTVSDDAEPRYRMLETIKAYGLEQLSAAGEREKLRQAHAEWFASFAETGDKYLRRAEQIEWLARFAAEHGNLISAVRGAIAAGDATTSLWLVTSCAWFWMLTGHKTEAQELIEAALALPGEVDRELRAMGYAMAALLLTIGMSAETTADALGRKALELSRDSKNSLLRSILPVFTQTGDRAIESTLDDLLSDEDPWLRAHARLHRARSQLNRRHDAAAQEDDVREAVRLFRLSGERWGLSLALNSLAEVVGRRGELEEAVSCYEESIQVVSEIGSAEDVLFARGRQAHLFWQLGDEAAAAAAVSAAERDARNVPFPDVLAFLAHTKAELARWRGDLSEARQELNRAEALLRDASPHPLFRAMIQHSHAYLDAQSGDLPAARNRRREALALAAESGEVLYLTIVLVGVADHALRLGRPVAAADLLAAADRLRGGPHLALPDATAAEAAVQAQPSGRVDDPVALAYDVLDAAPPERGHSR</sequence>
<dbReference type="InterPro" id="IPR011990">
    <property type="entry name" value="TPR-like_helical_dom_sf"/>
</dbReference>
<dbReference type="EMBL" id="PJMY01000003">
    <property type="protein sequence ID" value="PKV91489.1"/>
    <property type="molecule type" value="Genomic_DNA"/>
</dbReference>
<reference evidence="6 7" key="1">
    <citation type="submission" date="2017-12" db="EMBL/GenBank/DDBJ databases">
        <title>Sequencing the genomes of 1000 Actinobacteria strains.</title>
        <authorList>
            <person name="Klenk H.-P."/>
        </authorList>
    </citation>
    <scope>NUCLEOTIDE SEQUENCE [LARGE SCALE GENOMIC DNA]</scope>
    <source>
        <strain evidence="6 7">DSM 45165</strain>
    </source>
</reference>
<accession>A0A2N3WCE5</accession>
<dbReference type="InterPro" id="IPR027417">
    <property type="entry name" value="P-loop_NTPase"/>
</dbReference>
<dbReference type="InterPro" id="IPR058852">
    <property type="entry name" value="HTH_77"/>
</dbReference>
<evidence type="ECO:0000313" key="6">
    <source>
        <dbReference type="EMBL" id="PKV91489.1"/>
    </source>
</evidence>
<protein>
    <submittedName>
        <fullName evidence="6">ATPase</fullName>
    </submittedName>
</protein>